<reference evidence="2 3" key="1">
    <citation type="submission" date="2018-12" db="EMBL/GenBank/DDBJ databases">
        <authorList>
            <consortium name="Pathogen Informatics"/>
        </authorList>
    </citation>
    <scope>NUCLEOTIDE SEQUENCE [LARGE SCALE GENOMIC DNA]</scope>
    <source>
        <strain evidence="2 3">NCTC13079</strain>
    </source>
</reference>
<dbReference type="EMBL" id="LR134523">
    <property type="protein sequence ID" value="VEJ35531.1"/>
    <property type="molecule type" value="Genomic_DNA"/>
</dbReference>
<dbReference type="RefSeq" id="WP_126465324.1">
    <property type="nucleotide sequence ID" value="NZ_JAUSWF010000001.1"/>
</dbReference>
<dbReference type="Proteomes" id="UP000269544">
    <property type="component" value="Chromosome"/>
</dbReference>
<organism evidence="2 3">
    <name type="scientific">Aedoeadaptatus ivorii</name>
    <dbReference type="NCBI Taxonomy" id="54006"/>
    <lineage>
        <taxon>Bacteria</taxon>
        <taxon>Bacillati</taxon>
        <taxon>Bacillota</taxon>
        <taxon>Tissierellia</taxon>
        <taxon>Tissierellales</taxon>
        <taxon>Peptoniphilaceae</taxon>
        <taxon>Aedoeadaptatus</taxon>
    </lineage>
</organism>
<dbReference type="Pfam" id="PF03780">
    <property type="entry name" value="Asp23"/>
    <property type="match status" value="1"/>
</dbReference>
<accession>A0A3S4Y736</accession>
<dbReference type="PANTHER" id="PTHR34297:SF2">
    <property type="entry name" value="ASP23_GLS24 FAMILY ENVELOPE STRESS RESPONSE PROTEIN"/>
    <property type="match status" value="1"/>
</dbReference>
<dbReference type="PANTHER" id="PTHR34297">
    <property type="entry name" value="HYPOTHETICAL CYTOSOLIC PROTEIN-RELATED"/>
    <property type="match status" value="1"/>
</dbReference>
<dbReference type="OrthoDB" id="9793465at2"/>
<keyword evidence="3" id="KW-1185">Reference proteome</keyword>
<evidence type="ECO:0000313" key="2">
    <source>
        <dbReference type="EMBL" id="VEJ35531.1"/>
    </source>
</evidence>
<proteinExistence type="inferred from homology"/>
<sequence>MVEKYFVDPAGSTNVKIAEDVITRIAQEAATRVDGVYNSFTSTRENIGDLLSGRTVGKTKVFADEEKSAVDISIVVEYGKNVVEIAEEVQDAVKESLENMTDLDITAVNVHVHGVRIRQEGETV</sequence>
<evidence type="ECO:0000313" key="3">
    <source>
        <dbReference type="Proteomes" id="UP000269544"/>
    </source>
</evidence>
<dbReference type="InterPro" id="IPR005531">
    <property type="entry name" value="Asp23"/>
</dbReference>
<dbReference type="AlphaFoldDB" id="A0A3S4Y736"/>
<gene>
    <name evidence="2" type="ORF">NCTC13079_00736</name>
</gene>
<comment type="similarity">
    <text evidence="1">Belongs to the asp23 family.</text>
</comment>
<dbReference type="KEGG" id="piv:NCTC13079_00736"/>
<name>A0A3S4Y736_9FIRM</name>
<evidence type="ECO:0000256" key="1">
    <source>
        <dbReference type="ARBA" id="ARBA00005721"/>
    </source>
</evidence>
<protein>
    <submittedName>
        <fullName evidence="2">Protein of uncharacterized function (DUF322)</fullName>
    </submittedName>
</protein>